<comment type="pathway">
    <text evidence="1 8">Cofactor biosynthesis; (R)-pantothenate biosynthesis; (R)-pantothenate from (R)-pantoate and beta-alanine: step 1/1.</text>
</comment>
<dbReference type="PANTHER" id="PTHR21299:SF1">
    <property type="entry name" value="PANTOATE--BETA-ALANINE LIGASE"/>
    <property type="match status" value="1"/>
</dbReference>
<evidence type="ECO:0000256" key="8">
    <source>
        <dbReference type="HAMAP-Rule" id="MF_00158"/>
    </source>
</evidence>
<dbReference type="GO" id="GO:0004592">
    <property type="term" value="F:pantoate-beta-alanine ligase activity"/>
    <property type="evidence" value="ECO:0007669"/>
    <property type="project" value="UniProtKB-UniRule"/>
</dbReference>
<keyword evidence="4 8" id="KW-0566">Pantothenate biosynthesis</keyword>
<dbReference type="InterPro" id="IPR014729">
    <property type="entry name" value="Rossmann-like_a/b/a_fold"/>
</dbReference>
<evidence type="ECO:0000256" key="2">
    <source>
        <dbReference type="ARBA" id="ARBA00009256"/>
    </source>
</evidence>
<comment type="similarity">
    <text evidence="2 8">Belongs to the pantothenate synthetase family.</text>
</comment>
<comment type="catalytic activity">
    <reaction evidence="7 8">
        <text>(R)-pantoate + beta-alanine + ATP = (R)-pantothenate + AMP + diphosphate + H(+)</text>
        <dbReference type="Rhea" id="RHEA:10912"/>
        <dbReference type="ChEBI" id="CHEBI:15378"/>
        <dbReference type="ChEBI" id="CHEBI:15980"/>
        <dbReference type="ChEBI" id="CHEBI:29032"/>
        <dbReference type="ChEBI" id="CHEBI:30616"/>
        <dbReference type="ChEBI" id="CHEBI:33019"/>
        <dbReference type="ChEBI" id="CHEBI:57966"/>
        <dbReference type="ChEBI" id="CHEBI:456215"/>
        <dbReference type="EC" id="6.3.2.1"/>
    </reaction>
</comment>
<evidence type="ECO:0000256" key="4">
    <source>
        <dbReference type="ARBA" id="ARBA00022655"/>
    </source>
</evidence>
<keyword evidence="3 8" id="KW-0436">Ligase</keyword>
<dbReference type="Gene3D" id="3.30.1300.10">
    <property type="entry name" value="Pantoate-beta-alanine ligase, C-terminal domain"/>
    <property type="match status" value="1"/>
</dbReference>
<dbReference type="Pfam" id="PF02569">
    <property type="entry name" value="Pantoate_ligase"/>
    <property type="match status" value="1"/>
</dbReference>
<dbReference type="EC" id="6.3.2.1" evidence="8"/>
<dbReference type="SUPFAM" id="SSF52374">
    <property type="entry name" value="Nucleotidylyl transferase"/>
    <property type="match status" value="1"/>
</dbReference>
<feature type="binding site" evidence="8">
    <location>
        <position position="61"/>
    </location>
    <ligand>
        <name>beta-alanine</name>
        <dbReference type="ChEBI" id="CHEBI:57966"/>
    </ligand>
</feature>
<keyword evidence="10" id="KW-1185">Reference proteome</keyword>
<dbReference type="RefSeq" id="WP_223925543.1">
    <property type="nucleotide sequence ID" value="NZ_BPTU01000001.1"/>
</dbReference>
<dbReference type="GO" id="GO:0015940">
    <property type="term" value="P:pantothenate biosynthetic process"/>
    <property type="evidence" value="ECO:0007669"/>
    <property type="project" value="UniProtKB-UniRule"/>
</dbReference>
<comment type="function">
    <text evidence="8">Catalyzes the condensation of pantoate with beta-alanine in an ATP-dependent reaction via a pantoyl-adenylate intermediate.</text>
</comment>
<evidence type="ECO:0000313" key="10">
    <source>
        <dbReference type="Proteomes" id="UP000825483"/>
    </source>
</evidence>
<feature type="binding site" evidence="8">
    <location>
        <position position="153"/>
    </location>
    <ligand>
        <name>(R)-pantoate</name>
        <dbReference type="ChEBI" id="CHEBI:15980"/>
    </ligand>
</feature>
<keyword evidence="5 8" id="KW-0547">Nucleotide-binding</keyword>
<comment type="subcellular location">
    <subcellularLocation>
        <location evidence="8">Cytoplasm</location>
    </subcellularLocation>
</comment>
<dbReference type="AlphaFoldDB" id="A0A9R1CBA0"/>
<evidence type="ECO:0000256" key="6">
    <source>
        <dbReference type="ARBA" id="ARBA00022840"/>
    </source>
</evidence>
<gene>
    <name evidence="8 9" type="primary">panC</name>
    <name evidence="9" type="ORF">PRLR5076_22620</name>
</gene>
<evidence type="ECO:0000256" key="5">
    <source>
        <dbReference type="ARBA" id="ARBA00022741"/>
    </source>
</evidence>
<keyword evidence="8" id="KW-0963">Cytoplasm</keyword>
<dbReference type="Proteomes" id="UP000825483">
    <property type="component" value="Unassembled WGS sequence"/>
</dbReference>
<evidence type="ECO:0000256" key="3">
    <source>
        <dbReference type="ARBA" id="ARBA00022598"/>
    </source>
</evidence>
<proteinExistence type="inferred from homology"/>
<dbReference type="InterPro" id="IPR003721">
    <property type="entry name" value="Pantoate_ligase"/>
</dbReference>
<evidence type="ECO:0000256" key="1">
    <source>
        <dbReference type="ARBA" id="ARBA00004990"/>
    </source>
</evidence>
<evidence type="ECO:0000256" key="7">
    <source>
        <dbReference type="ARBA" id="ARBA00048258"/>
    </source>
</evidence>
<comment type="miscellaneous">
    <text evidence="8">The reaction proceeds by a bi uni uni bi ping pong mechanism.</text>
</comment>
<feature type="binding site" evidence="8">
    <location>
        <begin position="147"/>
        <end position="150"/>
    </location>
    <ligand>
        <name>ATP</name>
        <dbReference type="ChEBI" id="CHEBI:30616"/>
    </ligand>
</feature>
<sequence>MKVFEKIVDLQNELFLVRKEGKSVGLVPTMGALHEGHASLIRRSVKENDVTVVSVFLNPTQFNDKGDLERYPRNLKADCKLVEGCGAQYVFAPSVQEMYPEPDTRQFEFPPQSTVMEGAKRPGHFNGVCQVVSRLFYIVRPNRAYFGEKDWQQIAVVKRLVDYIGMGKTLEIVECPIVRENDGLAMSSRNSLLTKEERAIAPNIYRVLKESVEYAKSHTVEETHDKVVADINAVDGLEVEYFEIVDGNTLLDVKSWDDSDYVVGCITVYCGKTPIRLIDHIKYKA</sequence>
<feature type="active site" description="Proton donor" evidence="8">
    <location>
        <position position="37"/>
    </location>
</feature>
<comment type="caution">
    <text evidence="9">The sequence shown here is derived from an EMBL/GenBank/DDBJ whole genome shotgun (WGS) entry which is preliminary data.</text>
</comment>
<dbReference type="GO" id="GO:0005829">
    <property type="term" value="C:cytosol"/>
    <property type="evidence" value="ECO:0007669"/>
    <property type="project" value="TreeGrafter"/>
</dbReference>
<comment type="subunit">
    <text evidence="8">Homodimer.</text>
</comment>
<protein>
    <recommendedName>
        <fullName evidence="8">Pantothenate synthetase</fullName>
        <shortName evidence="8">PS</shortName>
        <ecNumber evidence="8">6.3.2.1</ecNumber>
    </recommendedName>
    <alternativeName>
        <fullName evidence="8">Pantoate--beta-alanine ligase</fullName>
    </alternativeName>
    <alternativeName>
        <fullName evidence="8">Pantoate-activating enzyme</fullName>
    </alternativeName>
</protein>
<feature type="binding site" evidence="8">
    <location>
        <begin position="30"/>
        <end position="37"/>
    </location>
    <ligand>
        <name>ATP</name>
        <dbReference type="ChEBI" id="CHEBI:30616"/>
    </ligand>
</feature>
<dbReference type="NCBIfam" id="TIGR00018">
    <property type="entry name" value="panC"/>
    <property type="match status" value="1"/>
</dbReference>
<name>A0A9R1CBA0_9BACT</name>
<feature type="binding site" evidence="8">
    <location>
        <position position="178"/>
    </location>
    <ligand>
        <name>ATP</name>
        <dbReference type="ChEBI" id="CHEBI:30616"/>
    </ligand>
</feature>
<dbReference type="HAMAP" id="MF_00158">
    <property type="entry name" value="PanC"/>
    <property type="match status" value="1"/>
</dbReference>
<keyword evidence="6 8" id="KW-0067">ATP-binding</keyword>
<accession>A0A9R1CBA0</accession>
<dbReference type="CDD" id="cd00560">
    <property type="entry name" value="PanC"/>
    <property type="match status" value="1"/>
</dbReference>
<dbReference type="GO" id="GO:0005524">
    <property type="term" value="F:ATP binding"/>
    <property type="evidence" value="ECO:0007669"/>
    <property type="project" value="UniProtKB-KW"/>
</dbReference>
<reference evidence="9" key="1">
    <citation type="journal article" date="2022" name="Int. J. Syst. Evol. Microbiol.">
        <title>Prevotella lacticifex sp. nov., isolated from the rumen of cows.</title>
        <authorList>
            <person name="Shinkai T."/>
            <person name="Ikeyama N."/>
            <person name="Kumagai M."/>
            <person name="Ohmori H."/>
            <person name="Sakamoto M."/>
            <person name="Ohkuma M."/>
            <person name="Mitsumori M."/>
        </authorList>
    </citation>
    <scope>NUCLEOTIDE SEQUENCE</scope>
    <source>
        <strain evidence="9">R5076</strain>
    </source>
</reference>
<dbReference type="GeneID" id="72466547"/>
<feature type="binding site" evidence="8">
    <location>
        <begin position="186"/>
        <end position="189"/>
    </location>
    <ligand>
        <name>ATP</name>
        <dbReference type="ChEBI" id="CHEBI:30616"/>
    </ligand>
</feature>
<dbReference type="EMBL" id="BPUB01000002">
    <property type="protein sequence ID" value="GJG59411.1"/>
    <property type="molecule type" value="Genomic_DNA"/>
</dbReference>
<organism evidence="9 10">
    <name type="scientific">Prevotella lacticifex</name>
    <dbReference type="NCBI Taxonomy" id="2854755"/>
    <lineage>
        <taxon>Bacteria</taxon>
        <taxon>Pseudomonadati</taxon>
        <taxon>Bacteroidota</taxon>
        <taxon>Bacteroidia</taxon>
        <taxon>Bacteroidales</taxon>
        <taxon>Prevotellaceae</taxon>
        <taxon>Prevotella</taxon>
    </lineage>
</organism>
<dbReference type="InterPro" id="IPR042176">
    <property type="entry name" value="Pantoate_ligase_C"/>
</dbReference>
<dbReference type="Gene3D" id="3.40.50.620">
    <property type="entry name" value="HUPs"/>
    <property type="match status" value="1"/>
</dbReference>
<feature type="binding site" evidence="8">
    <location>
        <position position="61"/>
    </location>
    <ligand>
        <name>(R)-pantoate</name>
        <dbReference type="ChEBI" id="CHEBI:15980"/>
    </ligand>
</feature>
<evidence type="ECO:0000313" key="9">
    <source>
        <dbReference type="EMBL" id="GJG59411.1"/>
    </source>
</evidence>
<dbReference type="PANTHER" id="PTHR21299">
    <property type="entry name" value="CYTIDYLATE KINASE/PANTOATE-BETA-ALANINE LIGASE"/>
    <property type="match status" value="1"/>
</dbReference>